<protein>
    <submittedName>
        <fullName evidence="1">DUF4160 domain-containing protein</fullName>
    </submittedName>
</protein>
<dbReference type="Pfam" id="PF13711">
    <property type="entry name" value="DUF4160"/>
    <property type="match status" value="1"/>
</dbReference>
<dbReference type="EMBL" id="SPVG01000022">
    <property type="protein sequence ID" value="TFW30442.1"/>
    <property type="molecule type" value="Genomic_DNA"/>
</dbReference>
<evidence type="ECO:0000313" key="2">
    <source>
        <dbReference type="Proteomes" id="UP000297729"/>
    </source>
</evidence>
<dbReference type="InterPro" id="IPR025427">
    <property type="entry name" value="DUF4160"/>
</dbReference>
<organism evidence="1 2">
    <name type="scientific">Duganella callida</name>
    <dbReference type="NCBI Taxonomy" id="2561932"/>
    <lineage>
        <taxon>Bacteria</taxon>
        <taxon>Pseudomonadati</taxon>
        <taxon>Pseudomonadota</taxon>
        <taxon>Betaproteobacteria</taxon>
        <taxon>Burkholderiales</taxon>
        <taxon>Oxalobacteraceae</taxon>
        <taxon>Telluria group</taxon>
        <taxon>Duganella</taxon>
    </lineage>
</organism>
<dbReference type="RefSeq" id="WP_135199893.1">
    <property type="nucleotide sequence ID" value="NZ_SPVG01000022.1"/>
</dbReference>
<evidence type="ECO:0000313" key="1">
    <source>
        <dbReference type="EMBL" id="TFW30442.1"/>
    </source>
</evidence>
<sequence length="81" mass="9331">MPVVLRYKGYALFFYSSEGIPREPMHVHVRGHGGVAKIWLEPDVIPANSSGIPARTMREIVRLVRSQRALFISSWKEFFDE</sequence>
<gene>
    <name evidence="1" type="ORF">E4L98_01990</name>
</gene>
<accession>A0A4Y9SUG0</accession>
<keyword evidence="2" id="KW-1185">Reference proteome</keyword>
<dbReference type="AlphaFoldDB" id="A0A4Y9SUG0"/>
<dbReference type="Proteomes" id="UP000297729">
    <property type="component" value="Unassembled WGS sequence"/>
</dbReference>
<comment type="caution">
    <text evidence="1">The sequence shown here is derived from an EMBL/GenBank/DDBJ whole genome shotgun (WGS) entry which is preliminary data.</text>
</comment>
<dbReference type="OrthoDB" id="122670at2"/>
<name>A0A4Y9SUG0_9BURK</name>
<reference evidence="1 2" key="1">
    <citation type="submission" date="2019-03" db="EMBL/GenBank/DDBJ databases">
        <title>Draft Genome Sequence of Duganella callidus sp. nov., a Novel Duganella Species Isolated from Cultivated Soil.</title>
        <authorList>
            <person name="Raths R."/>
            <person name="Peta V."/>
            <person name="Bucking H."/>
        </authorList>
    </citation>
    <scope>NUCLEOTIDE SEQUENCE [LARGE SCALE GENOMIC DNA]</scope>
    <source>
        <strain evidence="1 2">DN04</strain>
    </source>
</reference>
<proteinExistence type="predicted"/>